<proteinExistence type="inferred from homology"/>
<feature type="coiled-coil region" evidence="6">
    <location>
        <begin position="216"/>
        <end position="289"/>
    </location>
</feature>
<dbReference type="CDD" id="cd03399">
    <property type="entry name" value="SPFH_flotillin"/>
    <property type="match status" value="1"/>
</dbReference>
<evidence type="ECO:0000256" key="2">
    <source>
        <dbReference type="ARBA" id="ARBA00007161"/>
    </source>
</evidence>
<dbReference type="EMBL" id="JBBBZM010000136">
    <property type="protein sequence ID" value="KAL0633149.1"/>
    <property type="molecule type" value="Genomic_DNA"/>
</dbReference>
<dbReference type="Pfam" id="PF01145">
    <property type="entry name" value="Band_7"/>
    <property type="match status" value="1"/>
</dbReference>
<evidence type="ECO:0000256" key="5">
    <source>
        <dbReference type="RuleBase" id="RU366054"/>
    </source>
</evidence>
<dbReference type="Gene3D" id="3.30.479.30">
    <property type="entry name" value="Band 7 domain"/>
    <property type="match status" value="1"/>
</dbReference>
<keyword evidence="9" id="KW-1185">Reference proteome</keyword>
<keyword evidence="3" id="KW-1003">Cell membrane</keyword>
<dbReference type="InterPro" id="IPR036013">
    <property type="entry name" value="Band_7/SPFH_dom_sf"/>
</dbReference>
<keyword evidence="6" id="KW-0175">Coiled coil</keyword>
<keyword evidence="4" id="KW-0472">Membrane</keyword>
<feature type="domain" description="Band 7" evidence="7">
    <location>
        <begin position="29"/>
        <end position="195"/>
    </location>
</feature>
<dbReference type="InterPro" id="IPR001107">
    <property type="entry name" value="Band_7"/>
</dbReference>
<evidence type="ECO:0000256" key="4">
    <source>
        <dbReference type="ARBA" id="ARBA00023136"/>
    </source>
</evidence>
<evidence type="ECO:0000313" key="9">
    <source>
        <dbReference type="Proteomes" id="UP001447188"/>
    </source>
</evidence>
<comment type="caution">
    <text evidence="8">The sequence shown here is derived from an EMBL/GenBank/DDBJ whole genome shotgun (WGS) entry which is preliminary data.</text>
</comment>
<dbReference type="PANTHER" id="PTHR13806">
    <property type="entry name" value="FLOTILLIN-RELATED"/>
    <property type="match status" value="1"/>
</dbReference>
<gene>
    <name evidence="8" type="ORF">Q9L58_007990</name>
</gene>
<evidence type="ECO:0000313" key="8">
    <source>
        <dbReference type="EMBL" id="KAL0633149.1"/>
    </source>
</evidence>
<evidence type="ECO:0000256" key="3">
    <source>
        <dbReference type="ARBA" id="ARBA00022475"/>
    </source>
</evidence>
<dbReference type="PANTHER" id="PTHR13806:SF31">
    <property type="entry name" value="FLOTILLIN-LIKE PROTEIN 1-RELATED"/>
    <property type="match status" value="1"/>
</dbReference>
<evidence type="ECO:0000256" key="1">
    <source>
        <dbReference type="ARBA" id="ARBA00004236"/>
    </source>
</evidence>
<accession>A0ABR3GB30</accession>
<name>A0ABR3GB30_9PEZI</name>
<dbReference type="Proteomes" id="UP001447188">
    <property type="component" value="Unassembled WGS sequence"/>
</dbReference>
<dbReference type="InterPro" id="IPR027705">
    <property type="entry name" value="Flotillin_fam"/>
</dbReference>
<evidence type="ECO:0000256" key="6">
    <source>
        <dbReference type="SAM" id="Coils"/>
    </source>
</evidence>
<comment type="subcellular location">
    <subcellularLocation>
        <location evidence="1">Cell membrane</location>
    </subcellularLocation>
</comment>
<reference evidence="8 9" key="1">
    <citation type="submission" date="2024-02" db="EMBL/GenBank/DDBJ databases">
        <title>Discinaceae phylogenomics.</title>
        <authorList>
            <person name="Dirks A.C."/>
            <person name="James T.Y."/>
        </authorList>
    </citation>
    <scope>NUCLEOTIDE SEQUENCE [LARGE SCALE GENOMIC DNA]</scope>
    <source>
        <strain evidence="8 9">ACD0624</strain>
    </source>
</reference>
<dbReference type="SUPFAM" id="SSF117892">
    <property type="entry name" value="Band 7/SPFH domain"/>
    <property type="match status" value="1"/>
</dbReference>
<evidence type="ECO:0000259" key="7">
    <source>
        <dbReference type="Pfam" id="PF01145"/>
    </source>
</evidence>
<sequence length="603" mass="65868">MWYHVSEPNSYLAITGAHIDSVKIAKKAFVQPFQRVTKFSITPFDFSLSLQAMTVEKLQFALPAVFTIGPEDTKAALEKYACLLTGQTDAQAAGGAQPNASGRGHVQDIVKGIIEGETRVIVSGMSMEEIFKERKMFKEKVISNVQTELSQFGLKIYNANVKELQDTPGSEYFAFLSRKATEGALNQAKIDVAEARMRGEIGEKEKQGLTAQNISKIEADTAIAETQRKKEKASAEASYSVRQAELQMEVQQAQIKAKRAAEARDVELCKDVEVKRAEMELEKQRATEVVKSKIARETQEQKADAAAYTTRANADAAEYNAKKTAEASMYTAQRSAEAREFEMQKSSDAKQYETKKAADATLYKSQKAAEARQFEVQKDADASQYAAAKVAEADYVSKVRAAEAELVAAQKKAEAMFITRKREAEGLVEMAKGYAALASVMGGPEGLMQFLMIERGVYGELANANAKAIQGLQPKITVWNTGSNGGEGGMADPTAPIRNIFQALPPLFSTINDQTGISPPAWMAQMPGVGGKQTSLDRSMDTAVVKGKGTHDINVFGAVTDQVSTKGSQGQTSFKIVSDPEEHIEASFLFAAWKYRTNRAPWE</sequence>
<comment type="similarity">
    <text evidence="2 5">Belongs to the band 7/mec-2 family. Flotillin subfamily.</text>
</comment>
<organism evidence="8 9">
    <name type="scientific">Discina gigas</name>
    <dbReference type="NCBI Taxonomy" id="1032678"/>
    <lineage>
        <taxon>Eukaryota</taxon>
        <taxon>Fungi</taxon>
        <taxon>Dikarya</taxon>
        <taxon>Ascomycota</taxon>
        <taxon>Pezizomycotina</taxon>
        <taxon>Pezizomycetes</taxon>
        <taxon>Pezizales</taxon>
        <taxon>Discinaceae</taxon>
        <taxon>Discina</taxon>
    </lineage>
</organism>
<protein>
    <recommendedName>
        <fullName evidence="7">Band 7 domain-containing protein</fullName>
    </recommendedName>
</protein>